<evidence type="ECO:0000313" key="1">
    <source>
        <dbReference type="EMBL" id="MDR6239179.1"/>
    </source>
</evidence>
<organism evidence="1 2">
    <name type="scientific">Aureibacter tunicatorum</name>
    <dbReference type="NCBI Taxonomy" id="866807"/>
    <lineage>
        <taxon>Bacteria</taxon>
        <taxon>Pseudomonadati</taxon>
        <taxon>Bacteroidota</taxon>
        <taxon>Cytophagia</taxon>
        <taxon>Cytophagales</taxon>
        <taxon>Persicobacteraceae</taxon>
        <taxon>Aureibacter</taxon>
    </lineage>
</organism>
<dbReference type="AlphaFoldDB" id="A0AAE3XPX1"/>
<gene>
    <name evidence="1" type="ORF">HNQ88_002216</name>
</gene>
<dbReference type="EMBL" id="JAVDQD010000002">
    <property type="protein sequence ID" value="MDR6239179.1"/>
    <property type="molecule type" value="Genomic_DNA"/>
</dbReference>
<dbReference type="RefSeq" id="WP_309938746.1">
    <property type="nucleotide sequence ID" value="NZ_AP025305.1"/>
</dbReference>
<proteinExistence type="predicted"/>
<comment type="caution">
    <text evidence="1">The sequence shown here is derived from an EMBL/GenBank/DDBJ whole genome shotgun (WGS) entry which is preliminary data.</text>
</comment>
<protein>
    <submittedName>
        <fullName evidence="1">Uncharacterized protein</fullName>
    </submittedName>
</protein>
<sequence length="136" mass="15998">MIQEIKSEEFAPNVLAFDLSGEFSWKMIFQIKDIVKENLMANNNPIKVFLRIDRLTFPHTNADLIFNSEEGKKYYTHRDNGLLKKIEKLVIVGNSPFKEIIIGMDILMNKLSLPFEWNESYFNIKDYNKAIQHINK</sequence>
<reference evidence="1" key="1">
    <citation type="submission" date="2023-07" db="EMBL/GenBank/DDBJ databases">
        <title>Genomic Encyclopedia of Type Strains, Phase IV (KMG-IV): sequencing the most valuable type-strain genomes for metagenomic binning, comparative biology and taxonomic classification.</title>
        <authorList>
            <person name="Goeker M."/>
        </authorList>
    </citation>
    <scope>NUCLEOTIDE SEQUENCE</scope>
    <source>
        <strain evidence="1">DSM 26174</strain>
    </source>
</reference>
<accession>A0AAE3XPX1</accession>
<dbReference type="Proteomes" id="UP001185092">
    <property type="component" value="Unassembled WGS sequence"/>
</dbReference>
<evidence type="ECO:0000313" key="2">
    <source>
        <dbReference type="Proteomes" id="UP001185092"/>
    </source>
</evidence>
<name>A0AAE3XPX1_9BACT</name>
<keyword evidence="2" id="KW-1185">Reference proteome</keyword>